<organism evidence="1 2">
    <name type="scientific">Chlamydomonas reinhardtii</name>
    <name type="common">Chlamydomonas smithii</name>
    <dbReference type="NCBI Taxonomy" id="3055"/>
    <lineage>
        <taxon>Eukaryota</taxon>
        <taxon>Viridiplantae</taxon>
        <taxon>Chlorophyta</taxon>
        <taxon>core chlorophytes</taxon>
        <taxon>Chlorophyceae</taxon>
        <taxon>CS clade</taxon>
        <taxon>Chlamydomonadales</taxon>
        <taxon>Chlamydomonadaceae</taxon>
        <taxon>Chlamydomonas</taxon>
    </lineage>
</organism>
<sequence>MSTPPKLQMSDFPQELFDEIEKKIETKIEKKIERMIDKKIEAKVREELQKQLPRDVVVEALGALYAFFMRTSSRAHAKQA</sequence>
<name>A8ISZ5_CHLRE</name>
<dbReference type="Gramene" id="PNW84143">
    <property type="protein sequence ID" value="PNW84143"/>
    <property type="gene ID" value="CHLRE_04g222850v5"/>
</dbReference>
<accession>A8ISZ5</accession>
<dbReference type="Proteomes" id="UP000006906">
    <property type="component" value="Chromosome 4"/>
</dbReference>
<reference evidence="1 2" key="1">
    <citation type="journal article" date="2007" name="Science">
        <title>The Chlamydomonas genome reveals the evolution of key animal and plant functions.</title>
        <authorList>
            <person name="Merchant S.S."/>
            <person name="Prochnik S.E."/>
            <person name="Vallon O."/>
            <person name="Harris E.H."/>
            <person name="Karpowicz S.J."/>
            <person name="Witman G.B."/>
            <person name="Terry A."/>
            <person name="Salamov A."/>
            <person name="Fritz-Laylin L.K."/>
            <person name="Marechal-Drouard L."/>
            <person name="Marshall W.F."/>
            <person name="Qu L.H."/>
            <person name="Nelson D.R."/>
            <person name="Sanderfoot A.A."/>
            <person name="Spalding M.H."/>
            <person name="Kapitonov V.V."/>
            <person name="Ren Q."/>
            <person name="Ferris P."/>
            <person name="Lindquist E."/>
            <person name="Shapiro H."/>
            <person name="Lucas S.M."/>
            <person name="Grimwood J."/>
            <person name="Schmutz J."/>
            <person name="Cardol P."/>
            <person name="Cerutti H."/>
            <person name="Chanfreau G."/>
            <person name="Chen C.L."/>
            <person name="Cognat V."/>
            <person name="Croft M.T."/>
            <person name="Dent R."/>
            <person name="Dutcher S."/>
            <person name="Fernandez E."/>
            <person name="Fukuzawa H."/>
            <person name="Gonzalez-Ballester D."/>
            <person name="Gonzalez-Halphen D."/>
            <person name="Hallmann A."/>
            <person name="Hanikenne M."/>
            <person name="Hippler M."/>
            <person name="Inwood W."/>
            <person name="Jabbari K."/>
            <person name="Kalanon M."/>
            <person name="Kuras R."/>
            <person name="Lefebvre P.A."/>
            <person name="Lemaire S.D."/>
            <person name="Lobanov A.V."/>
            <person name="Lohr M."/>
            <person name="Manuell A."/>
            <person name="Meier I."/>
            <person name="Mets L."/>
            <person name="Mittag M."/>
            <person name="Mittelmeier T."/>
            <person name="Moroney J.V."/>
            <person name="Moseley J."/>
            <person name="Napoli C."/>
            <person name="Nedelcu A.M."/>
            <person name="Niyogi K."/>
            <person name="Novoselov S.V."/>
            <person name="Paulsen I.T."/>
            <person name="Pazour G."/>
            <person name="Purton S."/>
            <person name="Ral J.P."/>
            <person name="Riano-Pachon D.M."/>
            <person name="Riekhof W."/>
            <person name="Rymarquis L."/>
            <person name="Schroda M."/>
            <person name="Stern D."/>
            <person name="Umen J."/>
            <person name="Willows R."/>
            <person name="Wilson N."/>
            <person name="Zimmer S.L."/>
            <person name="Allmer J."/>
            <person name="Balk J."/>
            <person name="Bisova K."/>
            <person name="Chen C.J."/>
            <person name="Elias M."/>
            <person name="Gendler K."/>
            <person name="Hauser C."/>
            <person name="Lamb M.R."/>
            <person name="Ledford H."/>
            <person name="Long J.C."/>
            <person name="Minagawa J."/>
            <person name="Page M.D."/>
            <person name="Pan J."/>
            <person name="Pootakham W."/>
            <person name="Roje S."/>
            <person name="Rose A."/>
            <person name="Stahlberg E."/>
            <person name="Terauchi A.M."/>
            <person name="Yang P."/>
            <person name="Ball S."/>
            <person name="Bowler C."/>
            <person name="Dieckmann C.L."/>
            <person name="Gladyshev V.N."/>
            <person name="Green P."/>
            <person name="Jorgensen R."/>
            <person name="Mayfield S."/>
            <person name="Mueller-Roeber B."/>
            <person name="Rajamani S."/>
            <person name="Sayre R.T."/>
            <person name="Brokstein P."/>
            <person name="Dubchak I."/>
            <person name="Goodstein D."/>
            <person name="Hornick L."/>
            <person name="Huang Y.W."/>
            <person name="Jhaveri J."/>
            <person name="Luo Y."/>
            <person name="Martinez D."/>
            <person name="Ngau W.C."/>
            <person name="Otillar B."/>
            <person name="Poliakov A."/>
            <person name="Porter A."/>
            <person name="Szajkowski L."/>
            <person name="Werner G."/>
            <person name="Zhou K."/>
            <person name="Grigoriev I.V."/>
            <person name="Rokhsar D.S."/>
            <person name="Grossman A.R."/>
        </authorList>
    </citation>
    <scope>NUCLEOTIDE SEQUENCE [LARGE SCALE GENOMIC DNA]</scope>
    <source>
        <strain evidence="2">CC-503</strain>
    </source>
</reference>
<evidence type="ECO:0000313" key="2">
    <source>
        <dbReference type="Proteomes" id="UP000006906"/>
    </source>
</evidence>
<dbReference type="PaxDb" id="3055-EDP04143"/>
<dbReference type="InParanoid" id="A8ISZ5"/>
<dbReference type="AlphaFoldDB" id="A8ISZ5"/>
<dbReference type="KEGG" id="cre:CHLRE_04g222850v5"/>
<dbReference type="GeneID" id="5717778"/>
<evidence type="ECO:0000313" key="1">
    <source>
        <dbReference type="EMBL" id="PNW84143.1"/>
    </source>
</evidence>
<dbReference type="OrthoDB" id="554659at2759"/>
<dbReference type="HOGENOM" id="CLU_2593154_0_0_1"/>
<dbReference type="RefSeq" id="XP_001692193.1">
    <property type="nucleotide sequence ID" value="XM_001692141.2"/>
</dbReference>
<gene>
    <name evidence="1" type="ORF">CHLRE_04g222850v5</name>
</gene>
<dbReference type="EMBL" id="CM008965">
    <property type="protein sequence ID" value="PNW84143.1"/>
    <property type="molecule type" value="Genomic_DNA"/>
</dbReference>
<protein>
    <submittedName>
        <fullName evidence="1">Uncharacterized protein</fullName>
    </submittedName>
</protein>
<keyword evidence="2" id="KW-1185">Reference proteome</keyword>
<proteinExistence type="predicted"/>